<feature type="compositionally biased region" description="Pro residues" evidence="1">
    <location>
        <begin position="190"/>
        <end position="202"/>
    </location>
</feature>
<evidence type="ECO:0000313" key="4">
    <source>
        <dbReference type="Proteomes" id="UP000659767"/>
    </source>
</evidence>
<gene>
    <name evidence="3" type="ORF">GCM10010253_02580</name>
</gene>
<keyword evidence="2" id="KW-0812">Transmembrane</keyword>
<feature type="transmembrane region" description="Helical" evidence="2">
    <location>
        <begin position="246"/>
        <end position="265"/>
    </location>
</feature>
<evidence type="ECO:0000256" key="1">
    <source>
        <dbReference type="SAM" id="MobiDB-lite"/>
    </source>
</evidence>
<name>A0ABQ2SL73_STRBA</name>
<accession>A0ABQ2SL73</accession>
<feature type="region of interest" description="Disordered" evidence="1">
    <location>
        <begin position="178"/>
        <end position="208"/>
    </location>
</feature>
<dbReference type="Proteomes" id="UP000659767">
    <property type="component" value="Unassembled WGS sequence"/>
</dbReference>
<evidence type="ECO:0000313" key="3">
    <source>
        <dbReference type="EMBL" id="GGS32903.1"/>
    </source>
</evidence>
<feature type="transmembrane region" description="Helical" evidence="2">
    <location>
        <begin position="274"/>
        <end position="294"/>
    </location>
</feature>
<sequence>MAVRCFAAARQNPFMREDTGHSFNRRVRLLIEVPNQPDEIALVEELLTAQGWPVREATVEERAPIAFPRTGRVVEVRLRGARRGARRAAVRRAESLASRAKAPLWVRESVLLEYPRERRTLYRARLRPPGQGTRAARRLLRFVRQMDGSHDQRALSLAGPPDRARALSELRASRLGGRPFDADREELTGPPDPPDDAAPPPAAWADPETPGGLRSLALTVAAYVLGVLLCLAAGGLVLALDTPWRWLGLLPVAAAAVAGAVFVGGPPARRPKPLALLGSAAFCGLLVYIGHMLLGEMSELGGSIVLKAVITPPAVLMALAIGYGVHWALVPSWFSRHANWLVPALLAPLLLLLPWFGRLLYTVYLTIGFGIPVESVPLTTYSMMYAALKPMAVAAGCALFFVAVAGWARHTYWGRMPGESAPTFLLPLSALQYVVTALLFGVLSAGYAWGDAVGAVRAGQTPPGYYGLRGTLMCVEPKGPDIPVYNGPLVTDRPVVTFGASGERVWLWAPSRQASGSDQGRAMSVRLEDVTLTRPAAADGRSCRDER</sequence>
<comment type="caution">
    <text evidence="3">The sequence shown here is derived from an EMBL/GenBank/DDBJ whole genome shotgun (WGS) entry which is preliminary data.</text>
</comment>
<reference evidence="4" key="1">
    <citation type="journal article" date="2019" name="Int. J. Syst. Evol. Microbiol.">
        <title>The Global Catalogue of Microorganisms (GCM) 10K type strain sequencing project: providing services to taxonomists for standard genome sequencing and annotation.</title>
        <authorList>
            <consortium name="The Broad Institute Genomics Platform"/>
            <consortium name="The Broad Institute Genome Sequencing Center for Infectious Disease"/>
            <person name="Wu L."/>
            <person name="Ma J."/>
        </authorList>
    </citation>
    <scope>NUCLEOTIDE SEQUENCE [LARGE SCALE GENOMIC DNA]</scope>
    <source>
        <strain evidence="4">JCM 4350</strain>
    </source>
</reference>
<keyword evidence="2" id="KW-1133">Transmembrane helix</keyword>
<proteinExistence type="predicted"/>
<feature type="transmembrane region" description="Helical" evidence="2">
    <location>
        <begin position="430"/>
        <end position="450"/>
    </location>
</feature>
<feature type="transmembrane region" description="Helical" evidence="2">
    <location>
        <begin position="391"/>
        <end position="410"/>
    </location>
</feature>
<dbReference type="EMBL" id="BMSZ01000001">
    <property type="protein sequence ID" value="GGS32903.1"/>
    <property type="molecule type" value="Genomic_DNA"/>
</dbReference>
<feature type="transmembrane region" description="Helical" evidence="2">
    <location>
        <begin position="314"/>
        <end position="333"/>
    </location>
</feature>
<feature type="transmembrane region" description="Helical" evidence="2">
    <location>
        <begin position="216"/>
        <end position="240"/>
    </location>
</feature>
<evidence type="ECO:0000256" key="2">
    <source>
        <dbReference type="SAM" id="Phobius"/>
    </source>
</evidence>
<organism evidence="3 4">
    <name type="scientific">Streptomyces badius</name>
    <dbReference type="NCBI Taxonomy" id="1941"/>
    <lineage>
        <taxon>Bacteria</taxon>
        <taxon>Bacillati</taxon>
        <taxon>Actinomycetota</taxon>
        <taxon>Actinomycetes</taxon>
        <taxon>Kitasatosporales</taxon>
        <taxon>Streptomycetaceae</taxon>
        <taxon>Streptomyces</taxon>
    </lineage>
</organism>
<keyword evidence="4" id="KW-1185">Reference proteome</keyword>
<keyword evidence="2" id="KW-0472">Membrane</keyword>
<protein>
    <submittedName>
        <fullName evidence="3">Uncharacterized protein</fullName>
    </submittedName>
</protein>
<feature type="transmembrane region" description="Helical" evidence="2">
    <location>
        <begin position="340"/>
        <end position="357"/>
    </location>
</feature>